<evidence type="ECO:0000256" key="7">
    <source>
        <dbReference type="ARBA" id="ARBA00023136"/>
    </source>
</evidence>
<evidence type="ECO:0000256" key="6">
    <source>
        <dbReference type="ARBA" id="ARBA00022989"/>
    </source>
</evidence>
<feature type="transmembrane region" description="Helical" evidence="8">
    <location>
        <begin position="122"/>
        <end position="142"/>
    </location>
</feature>
<evidence type="ECO:0000256" key="2">
    <source>
        <dbReference type="ARBA" id="ARBA00022448"/>
    </source>
</evidence>
<evidence type="ECO:0000313" key="10">
    <source>
        <dbReference type="Proteomes" id="UP000287296"/>
    </source>
</evidence>
<keyword evidence="6 8" id="KW-1133">Transmembrane helix</keyword>
<dbReference type="OrthoDB" id="9784538at2"/>
<organism evidence="9 10">
    <name type="scientific">Siminovitchia terrae</name>
    <name type="common">Bacillus terrae</name>
    <dbReference type="NCBI Taxonomy" id="1914933"/>
    <lineage>
        <taxon>Bacteria</taxon>
        <taxon>Bacillati</taxon>
        <taxon>Bacillota</taxon>
        <taxon>Bacilli</taxon>
        <taxon>Bacillales</taxon>
        <taxon>Bacillaceae</taxon>
        <taxon>Siminovitchia</taxon>
    </lineage>
</organism>
<feature type="transmembrane region" description="Helical" evidence="8">
    <location>
        <begin position="222"/>
        <end position="239"/>
    </location>
</feature>
<feature type="transmembrane region" description="Helical" evidence="8">
    <location>
        <begin position="46"/>
        <end position="65"/>
    </location>
</feature>
<dbReference type="EMBL" id="QYTW02000001">
    <property type="protein sequence ID" value="RST61773.1"/>
    <property type="molecule type" value="Genomic_DNA"/>
</dbReference>
<dbReference type="Pfam" id="PF02653">
    <property type="entry name" value="BPD_transp_2"/>
    <property type="match status" value="1"/>
</dbReference>
<dbReference type="InterPro" id="IPR001851">
    <property type="entry name" value="ABC_transp_permease"/>
</dbReference>
<dbReference type="GO" id="GO:0005886">
    <property type="term" value="C:plasma membrane"/>
    <property type="evidence" value="ECO:0007669"/>
    <property type="project" value="UniProtKB-SubCell"/>
</dbReference>
<evidence type="ECO:0000256" key="3">
    <source>
        <dbReference type="ARBA" id="ARBA00022475"/>
    </source>
</evidence>
<feature type="transmembrane region" description="Helical" evidence="8">
    <location>
        <begin position="96"/>
        <end position="116"/>
    </location>
</feature>
<gene>
    <name evidence="9" type="ORF">D5F11_002300</name>
</gene>
<feature type="transmembrane region" description="Helical" evidence="8">
    <location>
        <begin position="276"/>
        <end position="295"/>
    </location>
</feature>
<evidence type="ECO:0000256" key="5">
    <source>
        <dbReference type="ARBA" id="ARBA00022692"/>
    </source>
</evidence>
<dbReference type="PANTHER" id="PTHR32196:SF21">
    <property type="entry name" value="ABC TRANSPORTER PERMEASE PROTEIN YPHD-RELATED"/>
    <property type="match status" value="1"/>
</dbReference>
<keyword evidence="7 8" id="KW-0472">Membrane</keyword>
<reference evidence="9 10" key="1">
    <citation type="submission" date="2018-12" db="EMBL/GenBank/DDBJ databases">
        <authorList>
            <person name="Sun L."/>
            <person name="Chen Z."/>
        </authorList>
    </citation>
    <scope>NUCLEOTIDE SEQUENCE [LARGE SCALE GENOMIC DNA]</scope>
    <source>
        <strain evidence="9 10">LMG 29736</strain>
    </source>
</reference>
<keyword evidence="2" id="KW-0813">Transport</keyword>
<keyword evidence="5 8" id="KW-0812">Transmembrane</keyword>
<evidence type="ECO:0000256" key="8">
    <source>
        <dbReference type="SAM" id="Phobius"/>
    </source>
</evidence>
<feature type="transmembrane region" description="Helical" evidence="8">
    <location>
        <begin position="15"/>
        <end position="34"/>
    </location>
</feature>
<name>A0A429XFV6_SIMTE</name>
<keyword evidence="3" id="KW-1003">Cell membrane</keyword>
<dbReference type="CDD" id="cd06579">
    <property type="entry name" value="TM_PBP1_transp_AraH_like"/>
    <property type="match status" value="1"/>
</dbReference>
<feature type="transmembrane region" description="Helical" evidence="8">
    <location>
        <begin position="170"/>
        <end position="190"/>
    </location>
</feature>
<keyword evidence="4" id="KW-0997">Cell inner membrane</keyword>
<comment type="subcellular location">
    <subcellularLocation>
        <location evidence="1">Cell membrane</location>
        <topology evidence="1">Multi-pass membrane protein</topology>
    </subcellularLocation>
</comment>
<accession>A0A429XFV6</accession>
<feature type="transmembrane region" description="Helical" evidence="8">
    <location>
        <begin position="245"/>
        <end position="269"/>
    </location>
</feature>
<dbReference type="PANTHER" id="PTHR32196">
    <property type="entry name" value="ABC TRANSPORTER PERMEASE PROTEIN YPHD-RELATED-RELATED"/>
    <property type="match status" value="1"/>
</dbReference>
<proteinExistence type="predicted"/>
<dbReference type="AlphaFoldDB" id="A0A429XFV6"/>
<evidence type="ECO:0000256" key="1">
    <source>
        <dbReference type="ARBA" id="ARBA00004651"/>
    </source>
</evidence>
<dbReference type="GO" id="GO:0022857">
    <property type="term" value="F:transmembrane transporter activity"/>
    <property type="evidence" value="ECO:0007669"/>
    <property type="project" value="InterPro"/>
</dbReference>
<dbReference type="Proteomes" id="UP000287296">
    <property type="component" value="Unassembled WGS sequence"/>
</dbReference>
<comment type="caution">
    <text evidence="9">The sequence shown here is derived from an EMBL/GenBank/DDBJ whole genome shotgun (WGS) entry which is preliminary data.</text>
</comment>
<protein>
    <submittedName>
        <fullName evidence="9">ABC transporter permease</fullName>
    </submittedName>
</protein>
<evidence type="ECO:0000256" key="4">
    <source>
        <dbReference type="ARBA" id="ARBA00022519"/>
    </source>
</evidence>
<sequence>MRGMHIKDFLLKYNVVLMLLILIVSSSLLSDVFFTSQNISNLLRQSIPLLLVSVGMLLVIITGGIDLSVGSVAALGSMVVSIALTNWGFASSSSLLLAILISAAVGLALGSVSGLLVSYSGMAPFVVTLAMMTMARGISYMLTNGQPVRLPLEQSSTQILSSFGSKSMPLLGIAWPILLGIVVVLIFYLLMKYTALGRLLIATGSNETAVLFAGINPKKYKFFAYAVCGMLSAIAGIIVTSRSGVGVPVTGVGLELDAIAACVIGGASLAGGRGTVINTVIGVLILVLIGNIMNLLSVPDYPQQVIKGLIIIGAVFLQSVESKKATA</sequence>
<evidence type="ECO:0000313" key="9">
    <source>
        <dbReference type="EMBL" id="RST61773.1"/>
    </source>
</evidence>